<accession>A0A371CMG4</accession>
<sequence length="474" mass="52355">MEMRLMIETEAPADGLSRHSTIAAGGRYWTLSDPLDISGTLPRYACASYVWGNERLPNPVHPSIMMSDRTLPTFAAVARHAPECAIWIDAFCVPVEPSKKRPTLESLGFIFSRADCVVAVLASESLAAVREMGATVAEISCENPPADLSRRPLDTLDADLWIRSVWTYQEVVNNPSVLWFASTVEDDAAIVGLDVLKAVGGYMLAYTNLSPQHADIHYRNVLDFEILLADWQMGPFTRRSAFLIMSGVDNRTFLEPANYFYSMIGALTTTPSSRTTDPTAEGLAERFMELCEEKGDYSFIFSARQRDARPGLRWRPLPGILRPVLTWHSWGEGQPGRRVEGGVLLENVAVFTPVPAEEHDGDAFWSWARVFVERWIYQFAEGEDRAALTLGALKDHVGFIGTGPMLLTERGAFYAQDRLPAGDISICVSIGVRWTFGAPGIVKSNCNGEISYTPGVFVGDVRSQVAVSSDFVLQ</sequence>
<reference evidence="2 3" key="1">
    <citation type="journal article" date="2018" name="Biotechnol. Biofuels">
        <title>Integrative visual omics of the white-rot fungus Polyporus brumalis exposes the biotechnological potential of its oxidative enzymes for delignifying raw plant biomass.</title>
        <authorList>
            <person name="Miyauchi S."/>
            <person name="Rancon A."/>
            <person name="Drula E."/>
            <person name="Hage H."/>
            <person name="Chaduli D."/>
            <person name="Favel A."/>
            <person name="Grisel S."/>
            <person name="Henrissat B."/>
            <person name="Herpoel-Gimbert I."/>
            <person name="Ruiz-Duenas F.J."/>
            <person name="Chevret D."/>
            <person name="Hainaut M."/>
            <person name="Lin J."/>
            <person name="Wang M."/>
            <person name="Pangilinan J."/>
            <person name="Lipzen A."/>
            <person name="Lesage-Meessen L."/>
            <person name="Navarro D."/>
            <person name="Riley R."/>
            <person name="Grigoriev I.V."/>
            <person name="Zhou S."/>
            <person name="Raouche S."/>
            <person name="Rosso M.N."/>
        </authorList>
    </citation>
    <scope>NUCLEOTIDE SEQUENCE [LARGE SCALE GENOMIC DNA]</scope>
    <source>
        <strain evidence="2 3">BRFM 1820</strain>
    </source>
</reference>
<dbReference type="EMBL" id="KZ857511">
    <property type="protein sequence ID" value="RDX41471.1"/>
    <property type="molecule type" value="Genomic_DNA"/>
</dbReference>
<evidence type="ECO:0000313" key="2">
    <source>
        <dbReference type="EMBL" id="RDX41471.1"/>
    </source>
</evidence>
<dbReference type="Pfam" id="PF06985">
    <property type="entry name" value="HET"/>
    <property type="match status" value="1"/>
</dbReference>
<name>A0A371CMG4_9APHY</name>
<proteinExistence type="predicted"/>
<gene>
    <name evidence="2" type="ORF">OH76DRAFT_1412102</name>
</gene>
<evidence type="ECO:0000259" key="1">
    <source>
        <dbReference type="Pfam" id="PF06985"/>
    </source>
</evidence>
<dbReference type="Proteomes" id="UP000256964">
    <property type="component" value="Unassembled WGS sequence"/>
</dbReference>
<dbReference type="InterPro" id="IPR010730">
    <property type="entry name" value="HET"/>
</dbReference>
<dbReference type="OrthoDB" id="6329284at2759"/>
<dbReference type="STRING" id="139420.A0A371CMG4"/>
<keyword evidence="3" id="KW-1185">Reference proteome</keyword>
<evidence type="ECO:0000313" key="3">
    <source>
        <dbReference type="Proteomes" id="UP000256964"/>
    </source>
</evidence>
<organism evidence="2 3">
    <name type="scientific">Lentinus brumalis</name>
    <dbReference type="NCBI Taxonomy" id="2498619"/>
    <lineage>
        <taxon>Eukaryota</taxon>
        <taxon>Fungi</taxon>
        <taxon>Dikarya</taxon>
        <taxon>Basidiomycota</taxon>
        <taxon>Agaricomycotina</taxon>
        <taxon>Agaricomycetes</taxon>
        <taxon>Polyporales</taxon>
        <taxon>Polyporaceae</taxon>
        <taxon>Lentinus</taxon>
    </lineage>
</organism>
<dbReference type="AlphaFoldDB" id="A0A371CMG4"/>
<protein>
    <recommendedName>
        <fullName evidence="1">Heterokaryon incompatibility domain-containing protein</fullName>
    </recommendedName>
</protein>
<feature type="domain" description="Heterokaryon incompatibility" evidence="1">
    <location>
        <begin position="44"/>
        <end position="170"/>
    </location>
</feature>